<dbReference type="AlphaFoldDB" id="A0A494WXV5"/>
<reference evidence="2 3" key="1">
    <citation type="submission" date="2018-10" db="EMBL/GenBank/DDBJ databases">
        <authorList>
            <person name="Grouzdev D.S."/>
            <person name="Krutkina M.S."/>
            <person name="Tourova T.P."/>
            <person name="Nazina T.N."/>
        </authorList>
    </citation>
    <scope>NUCLEOTIDE SEQUENCE [LARGE SCALE GENOMIC DNA]</scope>
    <source>
        <strain evidence="2 3">435</strain>
    </source>
</reference>
<comment type="caution">
    <text evidence="2">The sequence shown here is derived from an EMBL/GenBank/DDBJ whole genome shotgun (WGS) entry which is preliminary data.</text>
</comment>
<evidence type="ECO:0000259" key="1">
    <source>
        <dbReference type="PROSITE" id="PS50943"/>
    </source>
</evidence>
<dbReference type="SMART" id="SM00530">
    <property type="entry name" value="HTH_XRE"/>
    <property type="match status" value="1"/>
</dbReference>
<dbReference type="CDD" id="cd00093">
    <property type="entry name" value="HTH_XRE"/>
    <property type="match status" value="1"/>
</dbReference>
<dbReference type="EMBL" id="RBWE01000001">
    <property type="protein sequence ID" value="RKO67142.1"/>
    <property type="molecule type" value="Genomic_DNA"/>
</dbReference>
<proteinExistence type="predicted"/>
<dbReference type="InterPro" id="IPR001387">
    <property type="entry name" value="Cro/C1-type_HTH"/>
</dbReference>
<protein>
    <submittedName>
        <fullName evidence="2">XRE family transcriptional regulator</fullName>
    </submittedName>
</protein>
<gene>
    <name evidence="2" type="ORF">D7024_09390</name>
</gene>
<dbReference type="RefSeq" id="WP_121451556.1">
    <property type="nucleotide sequence ID" value="NZ_RBWE01000001.1"/>
</dbReference>
<dbReference type="Pfam" id="PF01381">
    <property type="entry name" value="HTH_3"/>
    <property type="match status" value="1"/>
</dbReference>
<dbReference type="SUPFAM" id="SSF47413">
    <property type="entry name" value="lambda repressor-like DNA-binding domains"/>
    <property type="match status" value="1"/>
</dbReference>
<dbReference type="Gene3D" id="1.10.260.40">
    <property type="entry name" value="lambda repressor-like DNA-binding domains"/>
    <property type="match status" value="1"/>
</dbReference>
<dbReference type="InterPro" id="IPR010982">
    <property type="entry name" value="Lambda_DNA-bd_dom_sf"/>
</dbReference>
<dbReference type="PROSITE" id="PS50943">
    <property type="entry name" value="HTH_CROC1"/>
    <property type="match status" value="1"/>
</dbReference>
<accession>A0A494WXV5</accession>
<dbReference type="Proteomes" id="UP000271256">
    <property type="component" value="Unassembled WGS sequence"/>
</dbReference>
<dbReference type="GO" id="GO:0003677">
    <property type="term" value="F:DNA binding"/>
    <property type="evidence" value="ECO:0007669"/>
    <property type="project" value="InterPro"/>
</dbReference>
<evidence type="ECO:0000313" key="2">
    <source>
        <dbReference type="EMBL" id="RKO67142.1"/>
    </source>
</evidence>
<organism evidence="2 3">
    <name type="scientific">Desulfofundulus salinus</name>
    <dbReference type="NCBI Taxonomy" id="2419843"/>
    <lineage>
        <taxon>Bacteria</taxon>
        <taxon>Bacillati</taxon>
        <taxon>Bacillota</taxon>
        <taxon>Clostridia</taxon>
        <taxon>Eubacteriales</taxon>
        <taxon>Peptococcaceae</taxon>
        <taxon>Desulfofundulus</taxon>
    </lineage>
</organism>
<keyword evidence="3" id="KW-1185">Reference proteome</keyword>
<name>A0A494WXV5_9FIRM</name>
<feature type="domain" description="HTH cro/C1-type" evidence="1">
    <location>
        <begin position="20"/>
        <end position="62"/>
    </location>
</feature>
<evidence type="ECO:0000313" key="3">
    <source>
        <dbReference type="Proteomes" id="UP000271256"/>
    </source>
</evidence>
<sequence length="112" mass="12642">MKQDKSRGWLVKYRGNFTHQQVANMAGISRSYYTEIESGLKNPSVTTAKKIAMVLGFDWTLFFKDDGCETHQNTNSKLCATGTEGGLNYNMPPERKRKICPVLQAYMIANTV</sequence>
<dbReference type="OrthoDB" id="1684348at2"/>